<protein>
    <recommendedName>
        <fullName evidence="4">DUF4136 domain-containing protein</fullName>
    </recommendedName>
</protein>
<dbReference type="AlphaFoldDB" id="A0A258CRW4"/>
<accession>A0A258CRW4</accession>
<dbReference type="PROSITE" id="PS51257">
    <property type="entry name" value="PROKAR_LIPOPROTEIN"/>
    <property type="match status" value="1"/>
</dbReference>
<organism evidence="2 3">
    <name type="scientific">Caulobacter vibrioides</name>
    <name type="common">Caulobacter crescentus</name>
    <dbReference type="NCBI Taxonomy" id="155892"/>
    <lineage>
        <taxon>Bacteria</taxon>
        <taxon>Pseudomonadati</taxon>
        <taxon>Pseudomonadota</taxon>
        <taxon>Alphaproteobacteria</taxon>
        <taxon>Caulobacterales</taxon>
        <taxon>Caulobacteraceae</taxon>
        <taxon>Caulobacter</taxon>
    </lineage>
</organism>
<evidence type="ECO:0000313" key="3">
    <source>
        <dbReference type="Proteomes" id="UP000215616"/>
    </source>
</evidence>
<reference evidence="2 3" key="1">
    <citation type="submission" date="2017-03" db="EMBL/GenBank/DDBJ databases">
        <title>Lifting the veil on microbial sulfur biogeochemistry in mining wastewaters.</title>
        <authorList>
            <person name="Kantor R.S."/>
            <person name="Colenbrander Nelson T."/>
            <person name="Marshall S."/>
            <person name="Bennett D."/>
            <person name="Apte S."/>
            <person name="Camacho D."/>
            <person name="Thomas B.C."/>
            <person name="Warren L.A."/>
            <person name="Banfield J.F."/>
        </authorList>
    </citation>
    <scope>NUCLEOTIDE SEQUENCE [LARGE SCALE GENOMIC DNA]</scope>
    <source>
        <strain evidence="2">32-67-7</strain>
    </source>
</reference>
<dbReference type="EMBL" id="NCDQ01000551">
    <property type="protein sequence ID" value="OYW98093.1"/>
    <property type="molecule type" value="Genomic_DNA"/>
</dbReference>
<dbReference type="Proteomes" id="UP000215616">
    <property type="component" value="Unassembled WGS sequence"/>
</dbReference>
<evidence type="ECO:0008006" key="4">
    <source>
        <dbReference type="Google" id="ProtNLM"/>
    </source>
</evidence>
<feature type="chain" id="PRO_5012739677" description="DUF4136 domain-containing protein" evidence="1">
    <location>
        <begin position="24"/>
        <end position="161"/>
    </location>
</feature>
<dbReference type="NCBIfam" id="NF047637">
    <property type="entry name" value="lipo_CC0125"/>
    <property type="match status" value="1"/>
</dbReference>
<sequence length="161" mass="16616">MTRFLACLSLCAMLGACAMVDTAYGPAYGPRGAGFSEYRIEPGRYRVTFQGGPGAPPQQVADYALLRAAELTLAEGYDWFAITDRATSGQPDAGPRLTLGAGGGSHGGRGAIGLGLGTSFSLGGGPALAHSLEVVMGHGERPADPNAYMARSVQESLRPRV</sequence>
<feature type="signal peptide" evidence="1">
    <location>
        <begin position="1"/>
        <end position="23"/>
    </location>
</feature>
<name>A0A258CRW4_CAUVI</name>
<proteinExistence type="predicted"/>
<keyword evidence="1" id="KW-0732">Signal</keyword>
<gene>
    <name evidence="2" type="ORF">B7Z12_20470</name>
</gene>
<evidence type="ECO:0000313" key="2">
    <source>
        <dbReference type="EMBL" id="OYW98093.1"/>
    </source>
</evidence>
<comment type="caution">
    <text evidence="2">The sequence shown here is derived from an EMBL/GenBank/DDBJ whole genome shotgun (WGS) entry which is preliminary data.</text>
</comment>
<evidence type="ECO:0000256" key="1">
    <source>
        <dbReference type="SAM" id="SignalP"/>
    </source>
</evidence>